<evidence type="ECO:0000313" key="5">
    <source>
        <dbReference type="Proteomes" id="UP000051401"/>
    </source>
</evidence>
<protein>
    <submittedName>
        <fullName evidence="3">ATP-dependent transcriptional regulator</fullName>
    </submittedName>
</protein>
<dbReference type="OrthoDB" id="7823193at2"/>
<evidence type="ECO:0000256" key="1">
    <source>
        <dbReference type="SAM" id="MobiDB-lite"/>
    </source>
</evidence>
<reference evidence="3 5" key="1">
    <citation type="submission" date="2015-04" db="EMBL/GenBank/DDBJ databases">
        <title>The draft genome sequence of Roseovarius indicus B108T.</title>
        <authorList>
            <person name="Li G."/>
            <person name="Lai Q."/>
            <person name="Shao Z."/>
            <person name="Yan P."/>
        </authorList>
    </citation>
    <scope>NUCLEOTIDE SEQUENCE [LARGE SCALE GENOMIC DNA]</scope>
    <source>
        <strain evidence="3 5">B108</strain>
    </source>
</reference>
<dbReference type="PROSITE" id="PS51257">
    <property type="entry name" value="PROKAR_LIPOPROTEIN"/>
    <property type="match status" value="1"/>
</dbReference>
<organism evidence="3 5">
    <name type="scientific">Roseovarius indicus</name>
    <dbReference type="NCBI Taxonomy" id="540747"/>
    <lineage>
        <taxon>Bacteria</taxon>
        <taxon>Pseudomonadati</taxon>
        <taxon>Pseudomonadota</taxon>
        <taxon>Alphaproteobacteria</taxon>
        <taxon>Rhodobacterales</taxon>
        <taxon>Roseobacteraceae</taxon>
        <taxon>Roseovarius</taxon>
    </lineage>
</organism>
<reference evidence="4 6" key="2">
    <citation type="submission" date="2018-08" db="EMBL/GenBank/DDBJ databases">
        <title>Genetic Globetrotter - A new plasmid hitch-hiking vast phylogenetic and geographic distances.</title>
        <authorList>
            <person name="Vollmers J."/>
            <person name="Petersen J."/>
        </authorList>
    </citation>
    <scope>NUCLEOTIDE SEQUENCE [LARGE SCALE GENOMIC DNA]</scope>
    <source>
        <strain evidence="4 6">DSM 26383</strain>
    </source>
</reference>
<feature type="chain" id="PRO_5010437527" evidence="2">
    <location>
        <begin position="20"/>
        <end position="460"/>
    </location>
</feature>
<dbReference type="Proteomes" id="UP000325785">
    <property type="component" value="Chromosome"/>
</dbReference>
<sequence>MRRILLPFCMVLGATLLGACGSAPREDVPSRAATPEQTDLPPMKAFSVAHPEPPSRSNRDIYRDFLELSFQLESGRQLDRFSRFEGPISIRVTGSPPPSLMPDLNRLVTRLRREAGIDIGRVRGRNASITIEAVSRADIRQFLPKAACFVVPNVSSLQEYRSARHSRQTNWSDLVERERIAIFVPGDSSPQEVRDCLHEELAQALGPLNDLYRLPDSVFNDDNVHTVLTGFDMLILRAYYAPELQAGMTREQVASRLPAILSRLNQRGDSIAPRALKATPRPWIRAIQTALGPGASSGQRRRAAQEALSIARSQGWRDHRLAFSHFALGRLTQMSDPDFALGQFLAAERIYAQTPGTELHRAYSASQLAAYAISQGRSAEALRLIEPYKAMAERHENAALLATLMMLEAEALDLAGRPAEAQAIRLDSIGWARYGFGADWAVRAKLREISALSPQKEPNG</sequence>
<dbReference type="PATRIC" id="fig|540747.5.peg.4998"/>
<evidence type="ECO:0000313" key="6">
    <source>
        <dbReference type="Proteomes" id="UP000325785"/>
    </source>
</evidence>
<feature type="signal peptide" evidence="2">
    <location>
        <begin position="1"/>
        <end position="19"/>
    </location>
</feature>
<feature type="region of interest" description="Disordered" evidence="1">
    <location>
        <begin position="22"/>
        <end position="56"/>
    </location>
</feature>
<accession>A0A0T5PAI8</accession>
<dbReference type="EMBL" id="CP031598">
    <property type="protein sequence ID" value="QEW27231.1"/>
    <property type="molecule type" value="Genomic_DNA"/>
</dbReference>
<gene>
    <name evidence="4" type="ORF">RIdsm_03043</name>
    <name evidence="3" type="ORF">XM52_10360</name>
</gene>
<evidence type="ECO:0000256" key="2">
    <source>
        <dbReference type="SAM" id="SignalP"/>
    </source>
</evidence>
<dbReference type="STRING" id="540747.SAMN04488031_101302"/>
<dbReference type="RefSeq" id="WP_057815964.1">
    <property type="nucleotide sequence ID" value="NZ_CP031598.1"/>
</dbReference>
<dbReference type="InterPro" id="IPR021323">
    <property type="entry name" value="DUF2927"/>
</dbReference>
<dbReference type="EMBL" id="LAXI01000005">
    <property type="protein sequence ID" value="KRS17951.1"/>
    <property type="molecule type" value="Genomic_DNA"/>
</dbReference>
<keyword evidence="5" id="KW-1185">Reference proteome</keyword>
<evidence type="ECO:0000313" key="4">
    <source>
        <dbReference type="EMBL" id="QEW27231.1"/>
    </source>
</evidence>
<dbReference type="Proteomes" id="UP000051401">
    <property type="component" value="Unassembled WGS sequence"/>
</dbReference>
<proteinExistence type="predicted"/>
<keyword evidence="2" id="KW-0732">Signal</keyword>
<dbReference type="KEGG" id="rid:RIdsm_03043"/>
<evidence type="ECO:0000313" key="3">
    <source>
        <dbReference type="EMBL" id="KRS17951.1"/>
    </source>
</evidence>
<dbReference type="AlphaFoldDB" id="A0A0T5PAI8"/>
<dbReference type="Pfam" id="PF11150">
    <property type="entry name" value="DUF2927"/>
    <property type="match status" value="1"/>
</dbReference>
<name>A0A0T5PAI8_9RHOB</name>